<evidence type="ECO:0000256" key="1">
    <source>
        <dbReference type="SAM" id="MobiDB-lite"/>
    </source>
</evidence>
<accession>A0A182QL30</accession>
<evidence type="ECO:0000313" key="2">
    <source>
        <dbReference type="EnsemblMetazoa" id="AFAF012384-PA"/>
    </source>
</evidence>
<reference evidence="2" key="2">
    <citation type="submission" date="2020-05" db="UniProtKB">
        <authorList>
            <consortium name="EnsemblMetazoa"/>
        </authorList>
    </citation>
    <scope>IDENTIFICATION</scope>
    <source>
        <strain evidence="2">FAR1</strain>
    </source>
</reference>
<dbReference type="VEuPathDB" id="VectorBase:AFAF012384"/>
<sequence length="134" mass="15266">MYNACWRCGVRHAEERFDGFEKFVAVQRQHQPLQPPVPRLYDPLAEARVFVQIHRGTVEEAHQQKGHGSTRTHYRSTAPLPPVVRIAPHKRNCYKSSGNKLPIVLLSPHTQPADMLSKGRGNTAGSHRWDISRN</sequence>
<dbReference type="Proteomes" id="UP000075886">
    <property type="component" value="Unassembled WGS sequence"/>
</dbReference>
<dbReference type="EnsemblMetazoa" id="AFAF012384-RA">
    <property type="protein sequence ID" value="AFAF012384-PA"/>
    <property type="gene ID" value="AFAF012384"/>
</dbReference>
<evidence type="ECO:0000313" key="3">
    <source>
        <dbReference type="Proteomes" id="UP000075886"/>
    </source>
</evidence>
<protein>
    <submittedName>
        <fullName evidence="2">Uncharacterized protein</fullName>
    </submittedName>
</protein>
<dbReference type="EMBL" id="AXCN02000221">
    <property type="status" value="NOT_ANNOTATED_CDS"/>
    <property type="molecule type" value="Genomic_DNA"/>
</dbReference>
<feature type="compositionally biased region" description="Basic residues" evidence="1">
    <location>
        <begin position="64"/>
        <end position="74"/>
    </location>
</feature>
<name>A0A182QL30_9DIPT</name>
<keyword evidence="3" id="KW-1185">Reference proteome</keyword>
<dbReference type="AlphaFoldDB" id="A0A182QL30"/>
<feature type="region of interest" description="Disordered" evidence="1">
    <location>
        <begin position="59"/>
        <end position="82"/>
    </location>
</feature>
<organism evidence="2 3">
    <name type="scientific">Anopheles farauti</name>
    <dbReference type="NCBI Taxonomy" id="69004"/>
    <lineage>
        <taxon>Eukaryota</taxon>
        <taxon>Metazoa</taxon>
        <taxon>Ecdysozoa</taxon>
        <taxon>Arthropoda</taxon>
        <taxon>Hexapoda</taxon>
        <taxon>Insecta</taxon>
        <taxon>Pterygota</taxon>
        <taxon>Neoptera</taxon>
        <taxon>Endopterygota</taxon>
        <taxon>Diptera</taxon>
        <taxon>Nematocera</taxon>
        <taxon>Culicoidea</taxon>
        <taxon>Culicidae</taxon>
        <taxon>Anophelinae</taxon>
        <taxon>Anopheles</taxon>
    </lineage>
</organism>
<reference evidence="3" key="1">
    <citation type="submission" date="2014-01" db="EMBL/GenBank/DDBJ databases">
        <title>The Genome Sequence of Anopheles farauti FAR1 (V2).</title>
        <authorList>
            <consortium name="The Broad Institute Genomics Platform"/>
            <person name="Neafsey D.E."/>
            <person name="Besansky N."/>
            <person name="Howell P."/>
            <person name="Walton C."/>
            <person name="Young S.K."/>
            <person name="Zeng Q."/>
            <person name="Gargeya S."/>
            <person name="Fitzgerald M."/>
            <person name="Haas B."/>
            <person name="Abouelleil A."/>
            <person name="Allen A.W."/>
            <person name="Alvarado L."/>
            <person name="Arachchi H.M."/>
            <person name="Berlin A.M."/>
            <person name="Chapman S.B."/>
            <person name="Gainer-Dewar J."/>
            <person name="Goldberg J."/>
            <person name="Griggs A."/>
            <person name="Gujja S."/>
            <person name="Hansen M."/>
            <person name="Howarth C."/>
            <person name="Imamovic A."/>
            <person name="Ireland A."/>
            <person name="Larimer J."/>
            <person name="McCowan C."/>
            <person name="Murphy C."/>
            <person name="Pearson M."/>
            <person name="Poon T.W."/>
            <person name="Priest M."/>
            <person name="Roberts A."/>
            <person name="Saif S."/>
            <person name="Shea T."/>
            <person name="Sisk P."/>
            <person name="Sykes S."/>
            <person name="Wortman J."/>
            <person name="Nusbaum C."/>
            <person name="Birren B."/>
        </authorList>
    </citation>
    <scope>NUCLEOTIDE SEQUENCE [LARGE SCALE GENOMIC DNA]</scope>
    <source>
        <strain evidence="3">FAR1</strain>
    </source>
</reference>
<feature type="region of interest" description="Disordered" evidence="1">
    <location>
        <begin position="111"/>
        <end position="134"/>
    </location>
</feature>
<proteinExistence type="predicted"/>